<comment type="caution">
    <text evidence="2">The sequence shown here is derived from an EMBL/GenBank/DDBJ whole genome shotgun (WGS) entry which is preliminary data.</text>
</comment>
<dbReference type="EMBL" id="BAAAEJ010000009">
    <property type="protein sequence ID" value="GAA0398912.1"/>
    <property type="molecule type" value="Genomic_DNA"/>
</dbReference>
<gene>
    <name evidence="2" type="ORF">GCM10009093_26840</name>
</gene>
<dbReference type="Proteomes" id="UP001500791">
    <property type="component" value="Unassembled WGS sequence"/>
</dbReference>
<feature type="region of interest" description="Disordered" evidence="1">
    <location>
        <begin position="44"/>
        <end position="69"/>
    </location>
</feature>
<name>A0ABP3IDS0_9CAUL</name>
<accession>A0ABP3IDS0</accession>
<protein>
    <submittedName>
        <fullName evidence="2">Uncharacterized protein</fullName>
    </submittedName>
</protein>
<evidence type="ECO:0000256" key="1">
    <source>
        <dbReference type="SAM" id="MobiDB-lite"/>
    </source>
</evidence>
<reference evidence="3" key="1">
    <citation type="journal article" date="2019" name="Int. J. Syst. Evol. Microbiol.">
        <title>The Global Catalogue of Microorganisms (GCM) 10K type strain sequencing project: providing services to taxonomists for standard genome sequencing and annotation.</title>
        <authorList>
            <consortium name="The Broad Institute Genomics Platform"/>
            <consortium name="The Broad Institute Genome Sequencing Center for Infectious Disease"/>
            <person name="Wu L."/>
            <person name="Ma J."/>
        </authorList>
    </citation>
    <scope>NUCLEOTIDE SEQUENCE [LARGE SCALE GENOMIC DNA]</scope>
    <source>
        <strain evidence="3">JCM 13476</strain>
    </source>
</reference>
<evidence type="ECO:0000313" key="3">
    <source>
        <dbReference type="Proteomes" id="UP001500791"/>
    </source>
</evidence>
<proteinExistence type="predicted"/>
<evidence type="ECO:0000313" key="2">
    <source>
        <dbReference type="EMBL" id="GAA0398912.1"/>
    </source>
</evidence>
<organism evidence="2 3">
    <name type="scientific">Brevundimonas terrae</name>
    <dbReference type="NCBI Taxonomy" id="363631"/>
    <lineage>
        <taxon>Bacteria</taxon>
        <taxon>Pseudomonadati</taxon>
        <taxon>Pseudomonadota</taxon>
        <taxon>Alphaproteobacteria</taxon>
        <taxon>Caulobacterales</taxon>
        <taxon>Caulobacteraceae</taxon>
        <taxon>Brevundimonas</taxon>
    </lineage>
</organism>
<sequence length="69" mass="7276">MVIEGAIGAATASDRALATHIPDSTQATINKDSVMPRPIPRHLAKSHATTDKKPIKNRGNTGGSVFRAK</sequence>
<keyword evidence="3" id="KW-1185">Reference proteome</keyword>